<dbReference type="InterPro" id="IPR012175">
    <property type="entry name" value="Xanth_DH_ssu_bac"/>
</dbReference>
<sequence>MDAVRFLLDGQVLELEATDPTTSVLDLLRYRLGRTGSKEGCAEGDCGACTVLVGELAGAEGDERVRWRALNACILFVPMLDGKALLTVESLAIGGALHPVQEELVQCHGSQCGFCTPGFVMSLYARSIGALGTEQAALADVIAGNLCRCTGYGPILEAGAAVPVAPRDDAATLAGLRALRRQTALLQTHADAAAGRVRRSVAPRSADALAALLLERPDARLVAGATDVGLWLTKQQRVLDDVVFIGDIPELRELQDTPDGLHIGACVRYSEAQAALAALHPALGELLRRIGGTQVRNAGTIGGNIANGSPIGDMPSALIALGATLSLRRGDARRNLPLEEFFLAYGRQARQPGEFVESVYVPRPPAATLYRVDKLSKRFDSDISAVCGAFALRIDDGVVTQARIAFGGMAGIPQRARGAEQALLGQPWSEATIESAAATLAQDFSPLSDARGSAAYRLAVAANLLRRLWIGHAHPHEPLSVLALELVDG</sequence>
<dbReference type="InterPro" id="IPR002346">
    <property type="entry name" value="Mopterin_DH_FAD-bd"/>
</dbReference>
<dbReference type="GO" id="GO:0051537">
    <property type="term" value="F:2 iron, 2 sulfur cluster binding"/>
    <property type="evidence" value="ECO:0007669"/>
    <property type="project" value="InterPro"/>
</dbReference>
<feature type="domain" description="FAD-binding PCMH-type" evidence="7">
    <location>
        <begin position="193"/>
        <end position="366"/>
    </location>
</feature>
<dbReference type="InterPro" id="IPR014307">
    <property type="entry name" value="Xanthine_DH_ssu"/>
</dbReference>
<dbReference type="InterPro" id="IPR036318">
    <property type="entry name" value="FAD-bd_PCMH-like_sf"/>
</dbReference>
<proteinExistence type="predicted"/>
<dbReference type="SMART" id="SM01092">
    <property type="entry name" value="CO_deh_flav_C"/>
    <property type="match status" value="1"/>
</dbReference>
<dbReference type="InterPro" id="IPR016167">
    <property type="entry name" value="FAD-bd_PCMH_sub1"/>
</dbReference>
<dbReference type="InterPro" id="IPR005107">
    <property type="entry name" value="CO_DH_flav_C"/>
</dbReference>
<feature type="domain" description="2Fe-2S ferredoxin-type" evidence="6">
    <location>
        <begin position="2"/>
        <end position="91"/>
    </location>
</feature>
<reference evidence="8 9" key="1">
    <citation type="submission" date="2015-07" db="EMBL/GenBank/DDBJ databases">
        <authorList>
            <person name="Noorani M."/>
        </authorList>
    </citation>
    <scope>NUCLEOTIDE SEQUENCE [LARGE SCALE GENOMIC DNA]</scope>
    <source>
        <strain evidence="8">LMG730</strain>
    </source>
</reference>
<dbReference type="InterPro" id="IPR036683">
    <property type="entry name" value="CO_DH_flav_C_dom_sf"/>
</dbReference>
<keyword evidence="2" id="KW-0479">Metal-binding</keyword>
<evidence type="ECO:0000259" key="7">
    <source>
        <dbReference type="PROSITE" id="PS51387"/>
    </source>
</evidence>
<dbReference type="Gene3D" id="3.10.20.30">
    <property type="match status" value="1"/>
</dbReference>
<dbReference type="PROSITE" id="PS00197">
    <property type="entry name" value="2FE2S_FER_1"/>
    <property type="match status" value="1"/>
</dbReference>
<dbReference type="Gene3D" id="3.30.43.10">
    <property type="entry name" value="Uridine Diphospho-n-acetylenolpyruvylglucosamine Reductase, domain 2"/>
    <property type="match status" value="1"/>
</dbReference>
<dbReference type="InterPro" id="IPR036010">
    <property type="entry name" value="2Fe-2S_ferredoxin-like_sf"/>
</dbReference>
<dbReference type="InterPro" id="IPR016208">
    <property type="entry name" value="Ald_Oxase/xanthine_DH-like"/>
</dbReference>
<evidence type="ECO:0000256" key="2">
    <source>
        <dbReference type="ARBA" id="ARBA00022723"/>
    </source>
</evidence>
<dbReference type="SUPFAM" id="SSF56176">
    <property type="entry name" value="FAD-binding/transporter-associated domain-like"/>
    <property type="match status" value="1"/>
</dbReference>
<dbReference type="InterPro" id="IPR036884">
    <property type="entry name" value="2Fe-2S-bd_dom_sf"/>
</dbReference>
<evidence type="ECO:0000256" key="3">
    <source>
        <dbReference type="ARBA" id="ARBA00022827"/>
    </source>
</evidence>
<dbReference type="Pfam" id="PF00111">
    <property type="entry name" value="Fer2"/>
    <property type="match status" value="1"/>
</dbReference>
<dbReference type="AlphaFoldDB" id="A0A0K2ZT12"/>
<dbReference type="Pfam" id="PF03450">
    <property type="entry name" value="CO_deh_flav_C"/>
    <property type="match status" value="1"/>
</dbReference>
<dbReference type="Proteomes" id="UP000045978">
    <property type="component" value="Unassembled WGS sequence"/>
</dbReference>
<dbReference type="InterPro" id="IPR016169">
    <property type="entry name" value="FAD-bd_PCMH_sub2"/>
</dbReference>
<evidence type="ECO:0000256" key="4">
    <source>
        <dbReference type="ARBA" id="ARBA00023002"/>
    </source>
</evidence>
<dbReference type="InterPro" id="IPR001041">
    <property type="entry name" value="2Fe-2S_ferredoxin-type"/>
</dbReference>
<dbReference type="PROSITE" id="PS51387">
    <property type="entry name" value="FAD_PCMH"/>
    <property type="match status" value="1"/>
</dbReference>
<dbReference type="Pfam" id="PF01799">
    <property type="entry name" value="Fer2_2"/>
    <property type="match status" value="1"/>
</dbReference>
<dbReference type="InterPro" id="IPR002888">
    <property type="entry name" value="2Fe-2S-bd"/>
</dbReference>
<dbReference type="SUPFAM" id="SSF54292">
    <property type="entry name" value="2Fe-2S ferredoxin-like"/>
    <property type="match status" value="1"/>
</dbReference>
<dbReference type="GO" id="GO:0005506">
    <property type="term" value="F:iron ion binding"/>
    <property type="evidence" value="ECO:0007669"/>
    <property type="project" value="InterPro"/>
</dbReference>
<name>A0A0K2ZT12_9XANT</name>
<evidence type="ECO:0000313" key="9">
    <source>
        <dbReference type="Proteomes" id="UP000045978"/>
    </source>
</evidence>
<evidence type="ECO:0000313" key="8">
    <source>
        <dbReference type="EMBL" id="CTP88157.1"/>
    </source>
</evidence>
<protein>
    <submittedName>
        <fullName evidence="8">Xanthine dehydrogenase, small subunit</fullName>
    </submittedName>
</protein>
<keyword evidence="4" id="KW-0560">Oxidoreductase</keyword>
<dbReference type="PROSITE" id="PS51085">
    <property type="entry name" value="2FE2S_FER_2"/>
    <property type="match status" value="1"/>
</dbReference>
<dbReference type="CDD" id="cd00207">
    <property type="entry name" value="fer2"/>
    <property type="match status" value="1"/>
</dbReference>
<dbReference type="InterPro" id="IPR006058">
    <property type="entry name" value="2Fe2S_fd_BS"/>
</dbReference>
<dbReference type="Gene3D" id="1.10.150.120">
    <property type="entry name" value="[2Fe-2S]-binding domain"/>
    <property type="match status" value="1"/>
</dbReference>
<dbReference type="Pfam" id="PF00941">
    <property type="entry name" value="FAD_binding_5"/>
    <property type="match status" value="1"/>
</dbReference>
<dbReference type="InterPro" id="IPR016166">
    <property type="entry name" value="FAD-bd_PCMH"/>
</dbReference>
<evidence type="ECO:0000259" key="6">
    <source>
        <dbReference type="PROSITE" id="PS51085"/>
    </source>
</evidence>
<organism evidence="8 9">
    <name type="scientific">Xanthomonas graminis pv. phlei</name>
    <dbReference type="NCBI Taxonomy" id="487906"/>
    <lineage>
        <taxon>Bacteria</taxon>
        <taxon>Pseudomonadati</taxon>
        <taxon>Pseudomonadota</taxon>
        <taxon>Gammaproteobacteria</taxon>
        <taxon>Lysobacterales</taxon>
        <taxon>Lysobacteraceae</taxon>
        <taxon>Xanthomonas</taxon>
        <taxon>Xanthomonas translucens group</taxon>
        <taxon>Xanthomonas graminis</taxon>
    </lineage>
</organism>
<keyword evidence="3" id="KW-0274">FAD</keyword>
<keyword evidence="5" id="KW-0408">Iron</keyword>
<dbReference type="NCBIfam" id="TIGR02963">
    <property type="entry name" value="xanthine_xdhA"/>
    <property type="match status" value="1"/>
</dbReference>
<dbReference type="EMBL" id="CXOJ01000041">
    <property type="protein sequence ID" value="CTP88157.1"/>
    <property type="molecule type" value="Genomic_DNA"/>
</dbReference>
<evidence type="ECO:0000256" key="5">
    <source>
        <dbReference type="ARBA" id="ARBA00023004"/>
    </source>
</evidence>
<gene>
    <name evidence="8" type="ORF">XTPLMG730_2044</name>
</gene>
<evidence type="ECO:0000256" key="1">
    <source>
        <dbReference type="ARBA" id="ARBA00022630"/>
    </source>
</evidence>
<dbReference type="PIRSF" id="PIRSF036557">
    <property type="entry name" value="XdhA_RC"/>
    <property type="match status" value="1"/>
</dbReference>
<dbReference type="SUPFAM" id="SSF55447">
    <property type="entry name" value="CO dehydrogenase flavoprotein C-terminal domain-like"/>
    <property type="match status" value="1"/>
</dbReference>
<dbReference type="GO" id="GO:0004854">
    <property type="term" value="F:xanthine dehydrogenase activity"/>
    <property type="evidence" value="ECO:0007669"/>
    <property type="project" value="InterPro"/>
</dbReference>
<dbReference type="Gene3D" id="3.30.390.50">
    <property type="entry name" value="CO dehydrogenase flavoprotein, C-terminal domain"/>
    <property type="match status" value="1"/>
</dbReference>
<dbReference type="InterPro" id="IPR012675">
    <property type="entry name" value="Beta-grasp_dom_sf"/>
</dbReference>
<keyword evidence="1" id="KW-0285">Flavoprotein</keyword>
<dbReference type="PANTHER" id="PTHR45444">
    <property type="entry name" value="XANTHINE DEHYDROGENASE"/>
    <property type="match status" value="1"/>
</dbReference>
<dbReference type="Gene3D" id="3.30.465.10">
    <property type="match status" value="1"/>
</dbReference>
<dbReference type="GO" id="GO:0071949">
    <property type="term" value="F:FAD binding"/>
    <property type="evidence" value="ECO:0007669"/>
    <property type="project" value="InterPro"/>
</dbReference>
<accession>A0A0K2ZT12</accession>
<dbReference type="PANTHER" id="PTHR45444:SF3">
    <property type="entry name" value="XANTHINE DEHYDROGENASE"/>
    <property type="match status" value="1"/>
</dbReference>
<dbReference type="SUPFAM" id="SSF47741">
    <property type="entry name" value="CO dehydrogenase ISP C-domain like"/>
    <property type="match status" value="1"/>
</dbReference>
<dbReference type="RefSeq" id="WP_053838220.1">
    <property type="nucleotide sequence ID" value="NZ_CP076251.1"/>
</dbReference>